<dbReference type="EMBL" id="JAJAPW010000009">
    <property type="protein sequence ID" value="MCB4800144.1"/>
    <property type="molecule type" value="Genomic_DNA"/>
</dbReference>
<dbReference type="Pfam" id="PF07690">
    <property type="entry name" value="MFS_1"/>
    <property type="match status" value="1"/>
</dbReference>
<keyword evidence="8" id="KW-1185">Reference proteome</keyword>
<protein>
    <submittedName>
        <fullName evidence="7">MFS transporter</fullName>
    </submittedName>
</protein>
<gene>
    <name evidence="7" type="ORF">LG649_14935</name>
</gene>
<dbReference type="CDD" id="cd17319">
    <property type="entry name" value="MFS_ExuT_GudP_like"/>
    <property type="match status" value="1"/>
</dbReference>
<evidence type="ECO:0000256" key="4">
    <source>
        <dbReference type="ARBA" id="ARBA00023136"/>
    </source>
</evidence>
<feature type="transmembrane region" description="Helical" evidence="5">
    <location>
        <begin position="409"/>
        <end position="428"/>
    </location>
</feature>
<evidence type="ECO:0000256" key="5">
    <source>
        <dbReference type="SAM" id="Phobius"/>
    </source>
</evidence>
<feature type="transmembrane region" description="Helical" evidence="5">
    <location>
        <begin position="178"/>
        <end position="197"/>
    </location>
</feature>
<dbReference type="Proteomes" id="UP001139199">
    <property type="component" value="Unassembled WGS sequence"/>
</dbReference>
<reference evidence="7" key="1">
    <citation type="submission" date="2021-10" db="EMBL/GenBank/DDBJ databases">
        <title>Tamlana sargassums sp. nov., and Tamlana laminarinivorans sp. nov., two new bacteria isolated from the brown alga.</title>
        <authorList>
            <person name="Li J."/>
        </authorList>
    </citation>
    <scope>NUCLEOTIDE SEQUENCE</scope>
    <source>
        <strain evidence="7">PT2-4</strain>
    </source>
</reference>
<keyword evidence="3 5" id="KW-1133">Transmembrane helix</keyword>
<dbReference type="PROSITE" id="PS50850">
    <property type="entry name" value="MFS"/>
    <property type="match status" value="1"/>
</dbReference>
<sequence length="525" mass="57637">MKIKKLRWVIIGLIFLATVINYIDRSALAIMWGGASDEKEVMIDLVDIIENSKVSNDSLVSFFNNKLREPSLKQDSIVSHINLITLQKPSSIKQTIESIKAGVSNEATLNLIQSFKNSKVLEKEDAVFEVLDIEKHSISRDLGLSKNDYALILNIFMVFYALGQLFSGKVFDKVGTRIGYVLSIGIWALSSFLHSTVRGLGGLLFFRSTLGISEAGNWPGGVKSNAEWFPIKERAIAQGLFNAGASIGSVIAPPLIAMLFVGYGWRVTFMVIGSFGLLWVIPWLLINKAGPKKHPWITEEEQKYILEGQSEADQNATDDTKGKSLGEILSFKESWAVVVGRFFLEPIWWLFVGWMPIYLFDVYGFNVKDVGMFLWVPYVGAAVGSIAGGFVSGKIIAKTNSIDKGRKTTILIGGVIMLLGLIATVLIGNTAEKFVVIVFFVLFGFQFAISNVQTLPSDFFSGKSVGSLAGLGGMIGVFSVIVMNFLVPIVVEKISYTPVFIAIAVFVPLGVGAIYFFARKIKSVE</sequence>
<name>A0A9X1L551_9FLAO</name>
<dbReference type="PANTHER" id="PTHR11662">
    <property type="entry name" value="SOLUTE CARRIER FAMILY 17"/>
    <property type="match status" value="1"/>
</dbReference>
<evidence type="ECO:0000256" key="2">
    <source>
        <dbReference type="ARBA" id="ARBA00022692"/>
    </source>
</evidence>
<organism evidence="7 8">
    <name type="scientific">Neotamlana laminarinivorans</name>
    <dbReference type="NCBI Taxonomy" id="2883124"/>
    <lineage>
        <taxon>Bacteria</taxon>
        <taxon>Pseudomonadati</taxon>
        <taxon>Bacteroidota</taxon>
        <taxon>Flavobacteriia</taxon>
        <taxon>Flavobacteriales</taxon>
        <taxon>Flavobacteriaceae</taxon>
        <taxon>Neotamlana</taxon>
    </lineage>
</organism>
<evidence type="ECO:0000256" key="1">
    <source>
        <dbReference type="ARBA" id="ARBA00004141"/>
    </source>
</evidence>
<dbReference type="InterPro" id="IPR036259">
    <property type="entry name" value="MFS_trans_sf"/>
</dbReference>
<evidence type="ECO:0000313" key="8">
    <source>
        <dbReference type="Proteomes" id="UP001139199"/>
    </source>
</evidence>
<dbReference type="Gene3D" id="1.20.1250.20">
    <property type="entry name" value="MFS general substrate transporter like domains"/>
    <property type="match status" value="2"/>
</dbReference>
<evidence type="ECO:0000259" key="6">
    <source>
        <dbReference type="PROSITE" id="PS50850"/>
    </source>
</evidence>
<comment type="subcellular location">
    <subcellularLocation>
        <location evidence="1">Membrane</location>
        <topology evidence="1">Multi-pass membrane protein</topology>
    </subcellularLocation>
</comment>
<dbReference type="GO" id="GO:0015134">
    <property type="term" value="F:hexuronate transmembrane transporter activity"/>
    <property type="evidence" value="ECO:0007669"/>
    <property type="project" value="TreeGrafter"/>
</dbReference>
<proteinExistence type="predicted"/>
<dbReference type="GO" id="GO:0016020">
    <property type="term" value="C:membrane"/>
    <property type="evidence" value="ECO:0007669"/>
    <property type="project" value="UniProtKB-SubCell"/>
</dbReference>
<dbReference type="PANTHER" id="PTHR11662:SF285">
    <property type="entry name" value="HEXURONATE TRANSPORTER"/>
    <property type="match status" value="1"/>
</dbReference>
<feature type="transmembrane region" description="Helical" evidence="5">
    <location>
        <begin position="240"/>
        <end position="261"/>
    </location>
</feature>
<keyword evidence="2 5" id="KW-0812">Transmembrane</keyword>
<dbReference type="InterPro" id="IPR020846">
    <property type="entry name" value="MFS_dom"/>
</dbReference>
<feature type="transmembrane region" description="Helical" evidence="5">
    <location>
        <begin position="267"/>
        <end position="286"/>
    </location>
</feature>
<feature type="transmembrane region" description="Helical" evidence="5">
    <location>
        <begin position="464"/>
        <end position="487"/>
    </location>
</feature>
<evidence type="ECO:0000313" key="7">
    <source>
        <dbReference type="EMBL" id="MCB4800144.1"/>
    </source>
</evidence>
<feature type="transmembrane region" description="Helical" evidence="5">
    <location>
        <begin position="149"/>
        <end position="166"/>
    </location>
</feature>
<feature type="transmembrane region" description="Helical" evidence="5">
    <location>
        <begin position="499"/>
        <end position="518"/>
    </location>
</feature>
<dbReference type="InterPro" id="IPR011701">
    <property type="entry name" value="MFS"/>
</dbReference>
<dbReference type="RefSeq" id="WP_226544624.1">
    <property type="nucleotide sequence ID" value="NZ_JAJAPW010000009.1"/>
</dbReference>
<feature type="transmembrane region" description="Helical" evidence="5">
    <location>
        <begin position="342"/>
        <end position="360"/>
    </location>
</feature>
<dbReference type="AlphaFoldDB" id="A0A9X1L551"/>
<accession>A0A9X1L551</accession>
<dbReference type="InterPro" id="IPR050382">
    <property type="entry name" value="MFS_Na/Anion_cotransporter"/>
</dbReference>
<keyword evidence="4 5" id="KW-0472">Membrane</keyword>
<evidence type="ECO:0000256" key="3">
    <source>
        <dbReference type="ARBA" id="ARBA00022989"/>
    </source>
</evidence>
<feature type="domain" description="Major facilitator superfamily (MFS) profile" evidence="6">
    <location>
        <begin position="103"/>
        <end position="522"/>
    </location>
</feature>
<feature type="transmembrane region" description="Helical" evidence="5">
    <location>
        <begin position="372"/>
        <end position="397"/>
    </location>
</feature>
<feature type="transmembrane region" description="Helical" evidence="5">
    <location>
        <begin position="6"/>
        <end position="23"/>
    </location>
</feature>
<comment type="caution">
    <text evidence="7">The sequence shown here is derived from an EMBL/GenBank/DDBJ whole genome shotgun (WGS) entry which is preliminary data.</text>
</comment>
<feature type="transmembrane region" description="Helical" evidence="5">
    <location>
        <begin position="434"/>
        <end position="452"/>
    </location>
</feature>
<dbReference type="SUPFAM" id="SSF103473">
    <property type="entry name" value="MFS general substrate transporter"/>
    <property type="match status" value="1"/>
</dbReference>